<feature type="domain" description="DUF6596" evidence="7">
    <location>
        <begin position="184"/>
        <end position="284"/>
    </location>
</feature>
<dbReference type="AlphaFoldDB" id="A0A1I5CFD9"/>
<keyword evidence="9" id="KW-1185">Reference proteome</keyword>
<evidence type="ECO:0000259" key="6">
    <source>
        <dbReference type="Pfam" id="PF08281"/>
    </source>
</evidence>
<dbReference type="PANTHER" id="PTHR47756:SF2">
    <property type="entry name" value="BLL6612 PROTEIN"/>
    <property type="match status" value="1"/>
</dbReference>
<dbReference type="SUPFAM" id="SSF88659">
    <property type="entry name" value="Sigma3 and sigma4 domains of RNA polymerase sigma factors"/>
    <property type="match status" value="1"/>
</dbReference>
<feature type="domain" description="RNA polymerase sigma factor 70 region 4 type 2" evidence="6">
    <location>
        <begin position="116"/>
        <end position="166"/>
    </location>
</feature>
<keyword evidence="2" id="KW-0805">Transcription regulation</keyword>
<evidence type="ECO:0000313" key="8">
    <source>
        <dbReference type="EMBL" id="SFN85719.1"/>
    </source>
</evidence>
<dbReference type="GO" id="GO:0006352">
    <property type="term" value="P:DNA-templated transcription initiation"/>
    <property type="evidence" value="ECO:0007669"/>
    <property type="project" value="InterPro"/>
</dbReference>
<dbReference type="InterPro" id="IPR014284">
    <property type="entry name" value="RNA_pol_sigma-70_dom"/>
</dbReference>
<dbReference type="PANTHER" id="PTHR47756">
    <property type="entry name" value="BLL6612 PROTEIN-RELATED"/>
    <property type="match status" value="1"/>
</dbReference>
<sequence length="415" mass="44643">MTADPAAVAAAVADAHRREWAFVLAATVRVTRDIDVAEECVQEAFAAALTEWRDRGVPSRPGAWLTTVARRRALNVLRHSGVERRHLPLLVEEAVAPDPRDDGAHGYPDDRLRLVVTCCHPALDRPAQVALTLRLLCGLTTAEVARAFLVSEPTMAARITRAKKKIAVARIPYRVPPPAELPTRVDAVLAVVHLLFTTGHTTPAGEDLVRADLVERALQLCRMLRALLPGDPAVAGLLALLVLTDARRATRTGEDGRLLLLEEQDRARWDGAAIAEGVALVREALRARPPSRYALQAAIAAVHAEAPSWDATDWTEVVALYGVLAQVWPSPVVALNRAVAVGFASGPAVGLTALDALATEPQLAGYGYLPAARADLLRRLGRVAESRLAYTEALHLTDNAVERRFLAGRLAALDG</sequence>
<proteinExistence type="inferred from homology"/>
<evidence type="ECO:0000256" key="1">
    <source>
        <dbReference type="ARBA" id="ARBA00010641"/>
    </source>
</evidence>
<dbReference type="EMBL" id="FOWE01000001">
    <property type="protein sequence ID" value="SFN85719.1"/>
    <property type="molecule type" value="Genomic_DNA"/>
</dbReference>
<dbReference type="InterPro" id="IPR013325">
    <property type="entry name" value="RNA_pol_sigma_r2"/>
</dbReference>
<dbReference type="GO" id="GO:0003677">
    <property type="term" value="F:DNA binding"/>
    <property type="evidence" value="ECO:0007669"/>
    <property type="project" value="InterPro"/>
</dbReference>
<evidence type="ECO:0000259" key="7">
    <source>
        <dbReference type="Pfam" id="PF20239"/>
    </source>
</evidence>
<evidence type="ECO:0000313" key="9">
    <source>
        <dbReference type="Proteomes" id="UP000183642"/>
    </source>
</evidence>
<dbReference type="RefSeq" id="WP_075011723.1">
    <property type="nucleotide sequence ID" value="NZ_FOWE01000001.1"/>
</dbReference>
<keyword evidence="3" id="KW-0731">Sigma factor</keyword>
<dbReference type="Pfam" id="PF08281">
    <property type="entry name" value="Sigma70_r4_2"/>
    <property type="match status" value="1"/>
</dbReference>
<gene>
    <name evidence="8" type="ORF">SAMN05660359_00282</name>
</gene>
<evidence type="ECO:0000256" key="3">
    <source>
        <dbReference type="ARBA" id="ARBA00023082"/>
    </source>
</evidence>
<dbReference type="OrthoDB" id="9780299at2"/>
<dbReference type="InterPro" id="IPR046531">
    <property type="entry name" value="DUF6596"/>
</dbReference>
<comment type="similarity">
    <text evidence="1">Belongs to the sigma-70 factor family. ECF subfamily.</text>
</comment>
<feature type="domain" description="RNA polymerase sigma-70 region 2" evidence="5">
    <location>
        <begin position="23"/>
        <end position="79"/>
    </location>
</feature>
<dbReference type="Proteomes" id="UP000183642">
    <property type="component" value="Unassembled WGS sequence"/>
</dbReference>
<evidence type="ECO:0000256" key="4">
    <source>
        <dbReference type="ARBA" id="ARBA00023163"/>
    </source>
</evidence>
<reference evidence="9" key="1">
    <citation type="submission" date="2016-10" db="EMBL/GenBank/DDBJ databases">
        <authorList>
            <person name="Varghese N."/>
            <person name="Submissions S."/>
        </authorList>
    </citation>
    <scope>NUCLEOTIDE SEQUENCE [LARGE SCALE GENOMIC DNA]</scope>
    <source>
        <strain evidence="9">DSM 43161</strain>
    </source>
</reference>
<evidence type="ECO:0000259" key="5">
    <source>
        <dbReference type="Pfam" id="PF04542"/>
    </source>
</evidence>
<dbReference type="InterPro" id="IPR013249">
    <property type="entry name" value="RNA_pol_sigma70_r4_t2"/>
</dbReference>
<keyword evidence="4" id="KW-0804">Transcription</keyword>
<evidence type="ECO:0000256" key="2">
    <source>
        <dbReference type="ARBA" id="ARBA00023015"/>
    </source>
</evidence>
<dbReference type="SUPFAM" id="SSF88946">
    <property type="entry name" value="Sigma2 domain of RNA polymerase sigma factors"/>
    <property type="match status" value="1"/>
</dbReference>
<dbReference type="InterPro" id="IPR007627">
    <property type="entry name" value="RNA_pol_sigma70_r2"/>
</dbReference>
<protein>
    <submittedName>
        <fullName evidence="8">RNA polymerase sigma-70 factor, ECF subfamily</fullName>
    </submittedName>
</protein>
<dbReference type="GO" id="GO:0016987">
    <property type="term" value="F:sigma factor activity"/>
    <property type="evidence" value="ECO:0007669"/>
    <property type="project" value="UniProtKB-KW"/>
</dbReference>
<dbReference type="InterPro" id="IPR013324">
    <property type="entry name" value="RNA_pol_sigma_r3/r4-like"/>
</dbReference>
<dbReference type="Pfam" id="PF20239">
    <property type="entry name" value="DUF6596"/>
    <property type="match status" value="1"/>
</dbReference>
<accession>A0A1I5CFD9</accession>
<dbReference type="NCBIfam" id="TIGR02937">
    <property type="entry name" value="sigma70-ECF"/>
    <property type="match status" value="1"/>
</dbReference>
<name>A0A1I5CFD9_9ACTN</name>
<organism evidence="8 9">
    <name type="scientific">Geodermatophilus obscurus</name>
    <dbReference type="NCBI Taxonomy" id="1861"/>
    <lineage>
        <taxon>Bacteria</taxon>
        <taxon>Bacillati</taxon>
        <taxon>Actinomycetota</taxon>
        <taxon>Actinomycetes</taxon>
        <taxon>Geodermatophilales</taxon>
        <taxon>Geodermatophilaceae</taxon>
        <taxon>Geodermatophilus</taxon>
    </lineage>
</organism>
<dbReference type="Pfam" id="PF04542">
    <property type="entry name" value="Sigma70_r2"/>
    <property type="match status" value="1"/>
</dbReference>
<dbReference type="Gene3D" id="1.10.1740.10">
    <property type="match status" value="1"/>
</dbReference>